<dbReference type="EMBL" id="JALIDZ010000003">
    <property type="protein sequence ID" value="MCT8971788.1"/>
    <property type="molecule type" value="Genomic_DNA"/>
</dbReference>
<evidence type="ECO:0000313" key="5">
    <source>
        <dbReference type="Proteomes" id="UP001320898"/>
    </source>
</evidence>
<dbReference type="RefSeq" id="WP_261615359.1">
    <property type="nucleotide sequence ID" value="NZ_JALIDZ010000003.1"/>
</dbReference>
<accession>A0AAW5QZE7</accession>
<keyword evidence="5" id="KW-1185">Reference proteome</keyword>
<evidence type="ECO:0000313" key="4">
    <source>
        <dbReference type="EMBL" id="MCT8971788.1"/>
    </source>
</evidence>
<gene>
    <name evidence="4" type="ORF">MUB46_07975</name>
</gene>
<keyword evidence="1" id="KW-0808">Transferase</keyword>
<dbReference type="InterPro" id="IPR000182">
    <property type="entry name" value="GNAT_dom"/>
</dbReference>
<evidence type="ECO:0000256" key="1">
    <source>
        <dbReference type="ARBA" id="ARBA00022679"/>
    </source>
</evidence>
<dbReference type="PANTHER" id="PTHR43800">
    <property type="entry name" value="PEPTIDYL-LYSINE N-ACETYLTRANSFERASE YJAB"/>
    <property type="match status" value="1"/>
</dbReference>
<organism evidence="4 5">
    <name type="scientific">Microbaculum marinisediminis</name>
    <dbReference type="NCBI Taxonomy" id="2931392"/>
    <lineage>
        <taxon>Bacteria</taxon>
        <taxon>Pseudomonadati</taxon>
        <taxon>Pseudomonadota</taxon>
        <taxon>Alphaproteobacteria</taxon>
        <taxon>Hyphomicrobiales</taxon>
        <taxon>Tepidamorphaceae</taxon>
        <taxon>Microbaculum</taxon>
    </lineage>
</organism>
<protein>
    <submittedName>
        <fullName evidence="4">GNAT family N-acetyltransferase</fullName>
    </submittedName>
</protein>
<feature type="domain" description="N-acetyltransferase" evidence="3">
    <location>
        <begin position="43"/>
        <end position="190"/>
    </location>
</feature>
<keyword evidence="2" id="KW-0012">Acyltransferase</keyword>
<evidence type="ECO:0000259" key="3">
    <source>
        <dbReference type="PROSITE" id="PS51186"/>
    </source>
</evidence>
<dbReference type="GO" id="GO:0016747">
    <property type="term" value="F:acyltransferase activity, transferring groups other than amino-acyl groups"/>
    <property type="evidence" value="ECO:0007669"/>
    <property type="project" value="InterPro"/>
</dbReference>
<reference evidence="4 5" key="1">
    <citation type="submission" date="2022-04" db="EMBL/GenBank/DDBJ databases">
        <authorList>
            <person name="Ye Y.-Q."/>
            <person name="Du Z.-J."/>
        </authorList>
    </citation>
    <scope>NUCLEOTIDE SEQUENCE [LARGE SCALE GENOMIC DNA]</scope>
    <source>
        <strain evidence="4 5">A6E488</strain>
    </source>
</reference>
<proteinExistence type="predicted"/>
<dbReference type="SUPFAM" id="SSF55729">
    <property type="entry name" value="Acyl-CoA N-acyltransferases (Nat)"/>
    <property type="match status" value="1"/>
</dbReference>
<dbReference type="InterPro" id="IPR016181">
    <property type="entry name" value="Acyl_CoA_acyltransferase"/>
</dbReference>
<evidence type="ECO:0000256" key="2">
    <source>
        <dbReference type="ARBA" id="ARBA00023315"/>
    </source>
</evidence>
<dbReference type="Gene3D" id="3.40.630.30">
    <property type="match status" value="1"/>
</dbReference>
<dbReference type="Pfam" id="PF00583">
    <property type="entry name" value="Acetyltransf_1"/>
    <property type="match status" value="1"/>
</dbReference>
<dbReference type="PANTHER" id="PTHR43800:SF1">
    <property type="entry name" value="PEPTIDYL-LYSINE N-ACETYLTRANSFERASE YJAB"/>
    <property type="match status" value="1"/>
</dbReference>
<comment type="caution">
    <text evidence="4">The sequence shown here is derived from an EMBL/GenBank/DDBJ whole genome shotgun (WGS) entry which is preliminary data.</text>
</comment>
<dbReference type="PROSITE" id="PS51186">
    <property type="entry name" value="GNAT"/>
    <property type="match status" value="1"/>
</dbReference>
<name>A0AAW5QZE7_9HYPH</name>
<sequence>MTRIVHDGYTDLPDGHAAAVATFLEMTTPRPVPPSTRPDLRLAPMRTVGPDDYRAMFRRVGADWLWNSRLRLDDKALSAILGDPQVALYFPEREGAPIGILELDFREMPSVEVAFFGLVPEAIGSGAGRWLMDRALELSWREGVERVWLHTCTFDHPGAMAFYRRAGFVPYARKLEMFPDPRLDGVLPMDAAPHVPLIGRTPI</sequence>
<dbReference type="CDD" id="cd04301">
    <property type="entry name" value="NAT_SF"/>
    <property type="match status" value="1"/>
</dbReference>
<dbReference type="AlphaFoldDB" id="A0AAW5QZE7"/>
<dbReference type="Proteomes" id="UP001320898">
    <property type="component" value="Unassembled WGS sequence"/>
</dbReference>